<feature type="transmembrane region" description="Helical" evidence="6">
    <location>
        <begin position="12"/>
        <end position="30"/>
    </location>
</feature>
<keyword evidence="6" id="KW-0472">Membrane</keyword>
<dbReference type="Proteomes" id="UP000749559">
    <property type="component" value="Unassembled WGS sequence"/>
</dbReference>
<protein>
    <recommendedName>
        <fullName evidence="7">Sulfotransferase domain-containing protein</fullName>
    </recommendedName>
</protein>
<evidence type="ECO:0000256" key="1">
    <source>
        <dbReference type="ARBA" id="ARBA00022679"/>
    </source>
</evidence>
<evidence type="ECO:0000256" key="3">
    <source>
        <dbReference type="PIRSR" id="PIRSR637359-1"/>
    </source>
</evidence>
<dbReference type="EMBL" id="CAIIXF020000006">
    <property type="protein sequence ID" value="CAH1787245.1"/>
    <property type="molecule type" value="Genomic_DNA"/>
</dbReference>
<dbReference type="InterPro" id="IPR037359">
    <property type="entry name" value="NST/OST"/>
</dbReference>
<feature type="domain" description="Sulfotransferase" evidence="7">
    <location>
        <begin position="117"/>
        <end position="247"/>
    </location>
</feature>
<keyword evidence="9" id="KW-1185">Reference proteome</keyword>
<keyword evidence="1" id="KW-0808">Transferase</keyword>
<dbReference type="AlphaFoldDB" id="A0A8S4P7E4"/>
<dbReference type="Pfam" id="PF00685">
    <property type="entry name" value="Sulfotransfer_1"/>
    <property type="match status" value="1"/>
</dbReference>
<organism evidence="8 9">
    <name type="scientific">Owenia fusiformis</name>
    <name type="common">Polychaete worm</name>
    <dbReference type="NCBI Taxonomy" id="6347"/>
    <lineage>
        <taxon>Eukaryota</taxon>
        <taxon>Metazoa</taxon>
        <taxon>Spiralia</taxon>
        <taxon>Lophotrochozoa</taxon>
        <taxon>Annelida</taxon>
        <taxon>Polychaeta</taxon>
        <taxon>Sedentaria</taxon>
        <taxon>Canalipalpata</taxon>
        <taxon>Sabellida</taxon>
        <taxon>Oweniida</taxon>
        <taxon>Oweniidae</taxon>
        <taxon>Owenia</taxon>
    </lineage>
</organism>
<evidence type="ECO:0000256" key="2">
    <source>
        <dbReference type="ARBA" id="ARBA00023180"/>
    </source>
</evidence>
<dbReference type="Gene3D" id="3.40.50.300">
    <property type="entry name" value="P-loop containing nucleotide triphosphate hydrolases"/>
    <property type="match status" value="1"/>
</dbReference>
<dbReference type="PANTHER" id="PTHR10605">
    <property type="entry name" value="HEPARAN SULFATE SULFOTRANSFERASE"/>
    <property type="match status" value="1"/>
</dbReference>
<comment type="caution">
    <text evidence="8">The sequence shown here is derived from an EMBL/GenBank/DDBJ whole genome shotgun (WGS) entry which is preliminary data.</text>
</comment>
<feature type="region of interest" description="Disordered" evidence="5">
    <location>
        <begin position="57"/>
        <end position="95"/>
    </location>
</feature>
<name>A0A8S4P7E4_OWEFU</name>
<feature type="binding site" evidence="4">
    <location>
        <position position="218"/>
    </location>
    <ligand>
        <name>3'-phosphoadenylyl sulfate</name>
        <dbReference type="ChEBI" id="CHEBI:58339"/>
    </ligand>
</feature>
<keyword evidence="6" id="KW-0812">Transmembrane</keyword>
<dbReference type="InterPro" id="IPR000863">
    <property type="entry name" value="Sulfotransferase_dom"/>
</dbReference>
<evidence type="ECO:0000259" key="7">
    <source>
        <dbReference type="Pfam" id="PF00685"/>
    </source>
</evidence>
<gene>
    <name evidence="8" type="ORF">OFUS_LOCUS12990</name>
</gene>
<evidence type="ECO:0000256" key="5">
    <source>
        <dbReference type="SAM" id="MobiDB-lite"/>
    </source>
</evidence>
<keyword evidence="6" id="KW-1133">Transmembrane helix</keyword>
<keyword evidence="2" id="KW-0325">Glycoprotein</keyword>
<accession>A0A8S4P7E4</accession>
<feature type="active site" description="For sulfotransferase activity" evidence="3">
    <location>
        <position position="124"/>
    </location>
</feature>
<evidence type="ECO:0000313" key="9">
    <source>
        <dbReference type="Proteomes" id="UP000749559"/>
    </source>
</evidence>
<reference evidence="8" key="1">
    <citation type="submission" date="2022-03" db="EMBL/GenBank/DDBJ databases">
        <authorList>
            <person name="Martin C."/>
        </authorList>
    </citation>
    <scope>NUCLEOTIDE SEQUENCE</scope>
</reference>
<dbReference type="SUPFAM" id="SSF52540">
    <property type="entry name" value="P-loop containing nucleoside triphosphate hydrolases"/>
    <property type="match status" value="1"/>
</dbReference>
<dbReference type="OrthoDB" id="411451at2759"/>
<evidence type="ECO:0000256" key="6">
    <source>
        <dbReference type="SAM" id="Phobius"/>
    </source>
</evidence>
<dbReference type="PANTHER" id="PTHR10605:SF65">
    <property type="entry name" value="GH20068P"/>
    <property type="match status" value="1"/>
</dbReference>
<proteinExistence type="predicted"/>
<feature type="non-terminal residue" evidence="8">
    <location>
        <position position="264"/>
    </location>
</feature>
<evidence type="ECO:0000256" key="4">
    <source>
        <dbReference type="PIRSR" id="PIRSR637359-2"/>
    </source>
</evidence>
<evidence type="ECO:0000313" key="8">
    <source>
        <dbReference type="EMBL" id="CAH1787245.1"/>
    </source>
</evidence>
<dbReference type="GO" id="GO:0008467">
    <property type="term" value="F:[heparan sulfate]-glucosamine 3-sulfotransferase activity"/>
    <property type="evidence" value="ECO:0007669"/>
    <property type="project" value="TreeGrafter"/>
</dbReference>
<dbReference type="InterPro" id="IPR027417">
    <property type="entry name" value="P-loop_NTPase"/>
</dbReference>
<sequence>MVQYLAQVPRYSCRILALFILMILILITTFKINNFDEYVSKDVNFLDSKLLKNPSREKSELSTKVNSGTASVKREGGDKNPINSKDSLEFKTDGNSTGRRNIAQIPIDVRVKKLPGAIIIGVQKCGTGALKTYLNLHPNIRVARGEPHFFDLKINHKAQFQEEMKRYLKLLPKAFPNETVLEKTPKYFDMIDPHDLYRMNPALKLILLVCDPVRRVMSAYLHNIFIGMYSKHKSFEKYVFDKNGQVIPTAEIVRRSIYDEPLKR</sequence>